<keyword evidence="1" id="KW-0812">Transmembrane</keyword>
<feature type="transmembrane region" description="Helical" evidence="1">
    <location>
        <begin position="121"/>
        <end position="139"/>
    </location>
</feature>
<sequence length="387" mass="43195">MSPTQRLVSLDAFRGFIMLLMASSGFGLVQMAKAHPESSLWQHVAYQVSHVEWIGCALWDLIQPAFMFMVGVAVPLSLMRRQESGQGFFLRLFHALWRSVILVLLGVLLSTRTTDTQTNWLFTNVLAQIGLGYVFLFVLASLGWEYCAAAVILILVGDWYWFFQHPLPAPDADLTAWGATAADVIPGRFAAWSKHLNAAADFDRWLLNLFPRAQAFVANPGGYTTMNFVPALATMLMGAIAGEKLLRSSKTHGQKAAGLLIAGIVCLLIGTILGIVAVPIVKRIWTPSWVMFSGGWVLMMLSVFYWLVEVAGQRKLVFPLVVVGMNSIFIYLMHSLTFGWLRDTLKVHVGAPFFSGPWGPVWEHCGALAILWLLCWWLYQQRAFLKI</sequence>
<dbReference type="AlphaFoldDB" id="A0A1T4YNP9"/>
<keyword evidence="3" id="KW-1185">Reference proteome</keyword>
<feature type="transmembrane region" description="Helical" evidence="1">
    <location>
        <begin position="12"/>
        <end position="32"/>
    </location>
</feature>
<keyword evidence="1" id="KW-1133">Transmembrane helix</keyword>
<dbReference type="PANTHER" id="PTHR31061:SF24">
    <property type="entry name" value="LD22376P"/>
    <property type="match status" value="1"/>
</dbReference>
<proteinExistence type="predicted"/>
<gene>
    <name evidence="2" type="ORF">SAMN02745166_03798</name>
</gene>
<evidence type="ECO:0000313" key="3">
    <source>
        <dbReference type="Proteomes" id="UP000190774"/>
    </source>
</evidence>
<keyword evidence="2" id="KW-0808">Transferase</keyword>
<feature type="transmembrane region" description="Helical" evidence="1">
    <location>
        <begin position="52"/>
        <end position="76"/>
    </location>
</feature>
<reference evidence="3" key="1">
    <citation type="submission" date="2017-02" db="EMBL/GenBank/DDBJ databases">
        <authorList>
            <person name="Varghese N."/>
            <person name="Submissions S."/>
        </authorList>
    </citation>
    <scope>NUCLEOTIDE SEQUENCE [LARGE SCALE GENOMIC DNA]</scope>
    <source>
        <strain evidence="3">ATCC 700200</strain>
    </source>
</reference>
<feature type="transmembrane region" description="Helical" evidence="1">
    <location>
        <begin position="88"/>
        <end position="109"/>
    </location>
</feature>
<evidence type="ECO:0000256" key="1">
    <source>
        <dbReference type="SAM" id="Phobius"/>
    </source>
</evidence>
<evidence type="ECO:0000313" key="2">
    <source>
        <dbReference type="EMBL" id="SKB03386.1"/>
    </source>
</evidence>
<protein>
    <submittedName>
        <fullName evidence="2">Predicted acyltransferase</fullName>
    </submittedName>
</protein>
<accession>A0A1T4YNP9</accession>
<dbReference type="Proteomes" id="UP000190774">
    <property type="component" value="Unassembled WGS sequence"/>
</dbReference>
<feature type="transmembrane region" description="Helical" evidence="1">
    <location>
        <begin position="228"/>
        <end position="246"/>
    </location>
</feature>
<feature type="transmembrane region" description="Helical" evidence="1">
    <location>
        <begin position="146"/>
        <end position="163"/>
    </location>
</feature>
<feature type="transmembrane region" description="Helical" evidence="1">
    <location>
        <begin position="361"/>
        <end position="379"/>
    </location>
</feature>
<keyword evidence="1" id="KW-0472">Membrane</keyword>
<dbReference type="GO" id="GO:0016746">
    <property type="term" value="F:acyltransferase activity"/>
    <property type="evidence" value="ECO:0007669"/>
    <property type="project" value="UniProtKB-KW"/>
</dbReference>
<organism evidence="2 3">
    <name type="scientific">Prosthecobacter debontii</name>
    <dbReference type="NCBI Taxonomy" id="48467"/>
    <lineage>
        <taxon>Bacteria</taxon>
        <taxon>Pseudomonadati</taxon>
        <taxon>Verrucomicrobiota</taxon>
        <taxon>Verrucomicrobiia</taxon>
        <taxon>Verrucomicrobiales</taxon>
        <taxon>Verrucomicrobiaceae</taxon>
        <taxon>Prosthecobacter</taxon>
    </lineage>
</organism>
<keyword evidence="2" id="KW-0012">Acyltransferase</keyword>
<dbReference type="PANTHER" id="PTHR31061">
    <property type="entry name" value="LD22376P"/>
    <property type="match status" value="1"/>
</dbReference>
<dbReference type="STRING" id="48467.SAMN02745166_03798"/>
<feature type="transmembrane region" description="Helical" evidence="1">
    <location>
        <begin position="258"/>
        <end position="281"/>
    </location>
</feature>
<name>A0A1T4YNP9_9BACT</name>
<dbReference type="RefSeq" id="WP_078814967.1">
    <property type="nucleotide sequence ID" value="NZ_FUYE01000015.1"/>
</dbReference>
<dbReference type="EMBL" id="FUYE01000015">
    <property type="protein sequence ID" value="SKB03386.1"/>
    <property type="molecule type" value="Genomic_DNA"/>
</dbReference>
<dbReference type="OrthoDB" id="9788724at2"/>
<feature type="transmembrane region" description="Helical" evidence="1">
    <location>
        <begin position="287"/>
        <end position="308"/>
    </location>
</feature>
<feature type="transmembrane region" description="Helical" evidence="1">
    <location>
        <begin position="320"/>
        <end position="341"/>
    </location>
</feature>